<dbReference type="Proteomes" id="UP000007735">
    <property type="component" value="Plasmid pSfHH103e"/>
</dbReference>
<evidence type="ECO:0000313" key="2">
    <source>
        <dbReference type="EMBL" id="CCF00976.1"/>
    </source>
</evidence>
<dbReference type="KEGG" id="sfh:SFHH103_06517"/>
<proteinExistence type="predicted"/>
<dbReference type="AlphaFoldDB" id="G9AIU4"/>
<name>G9AIU4_SINF1</name>
<evidence type="ECO:0000256" key="1">
    <source>
        <dbReference type="SAM" id="MobiDB-lite"/>
    </source>
</evidence>
<feature type="region of interest" description="Disordered" evidence="1">
    <location>
        <begin position="55"/>
        <end position="74"/>
    </location>
</feature>
<gene>
    <name evidence="2" type="ordered locus">SFHH103_06517</name>
</gene>
<organism evidence="2 3">
    <name type="scientific">Sinorhizobium fredii (strain HH103)</name>
    <dbReference type="NCBI Taxonomy" id="1117943"/>
    <lineage>
        <taxon>Bacteria</taxon>
        <taxon>Pseudomonadati</taxon>
        <taxon>Pseudomonadota</taxon>
        <taxon>Alphaproteobacteria</taxon>
        <taxon>Hyphomicrobiales</taxon>
        <taxon>Rhizobiaceae</taxon>
        <taxon>Sinorhizobium/Ensifer group</taxon>
        <taxon>Sinorhizobium</taxon>
    </lineage>
</organism>
<geneLocation type="plasmid" evidence="2 3">
    <name>pSfHH103e</name>
</geneLocation>
<accession>G9AIU4</accession>
<keyword evidence="2" id="KW-0614">Plasmid</keyword>
<sequence length="74" mass="8748">MVIDRLKALWPPEQIAGRLLADGVSAVRACTETIYRFIYAKEDYALELYRDLPEGRRKRRRRGSRKSRERLDPV</sequence>
<dbReference type="EMBL" id="HE616899">
    <property type="protein sequence ID" value="CCF00976.1"/>
    <property type="molecule type" value="Genomic_DNA"/>
</dbReference>
<reference evidence="2 3" key="1">
    <citation type="journal article" date="2012" name="J. Bacteriol.">
        <title>Genome sequence of the soybean symbiont Sinorhizobium fredii HH103.</title>
        <authorList>
            <person name="Weidner S."/>
            <person name="Becker A."/>
            <person name="Bonilla I."/>
            <person name="Jaenicke S."/>
            <person name="Lloret J."/>
            <person name="Margaret I."/>
            <person name="Puhler A."/>
            <person name="Ruiz-Sainz J.E."/>
            <person name="Schneiker-Bekel S."/>
            <person name="Szczepanowski R."/>
            <person name="Vinardell J.M."/>
            <person name="Zehner S."/>
            <person name="Gottfert M."/>
        </authorList>
    </citation>
    <scope>NUCLEOTIDE SEQUENCE [LARGE SCALE GENOMIC DNA]</scope>
    <source>
        <strain evidence="2 3">HH103</strain>
        <plasmid evidence="3">pSfHH103e</plasmid>
    </source>
</reference>
<dbReference type="PATRIC" id="fig|380.5.peg.6060"/>
<evidence type="ECO:0000313" key="3">
    <source>
        <dbReference type="Proteomes" id="UP000007735"/>
    </source>
</evidence>
<protein>
    <submittedName>
        <fullName evidence="2">Transposon-related protein</fullName>
    </submittedName>
</protein>
<feature type="compositionally biased region" description="Basic residues" evidence="1">
    <location>
        <begin position="56"/>
        <end position="68"/>
    </location>
</feature>
<dbReference type="HOGENOM" id="CLU_2685250_0_0_5"/>